<accession>A0AB34FZE7</accession>
<dbReference type="GO" id="GO:0004337">
    <property type="term" value="F:(2E,6E)-farnesyl diphosphate synthase activity"/>
    <property type="evidence" value="ECO:0007669"/>
    <property type="project" value="TreeGrafter"/>
</dbReference>
<dbReference type="InterPro" id="IPR008949">
    <property type="entry name" value="Isoprenoid_synthase_dom_sf"/>
</dbReference>
<dbReference type="InterPro" id="IPR033749">
    <property type="entry name" value="Polyprenyl_synt_CS"/>
</dbReference>
<sequence>MPARLTEFEAVFSRLVDDLKAQCCEEFKLPSQVWQWFENSLLYNTVGGKCNRGLSVVDSERLLLDRELSPDEYVNAAALGWMIELLQAMMLVLDDIMDAAKTRRGKQCWYLVPSIGMAAVNDATMLESAIYMLLKKRFKSHPAYVDMMELFHEVAFKVELGQAYDMLTAPENDVNLDNFDLNKYTEIVIFKTAYYSFYLPVALALLDTGKATPQNLKQAENILIPMGEYFQVQDDYLDAFADPSVLGKIGTDIQDNKCSWLVNQALQRCSSDQRRILEENYGQKNDQSEQLVKKLYHELQLENVFREYEEARVADLERMIAGVDESEGLKKGVFEELLRKIHKRKK</sequence>
<dbReference type="GO" id="GO:0004161">
    <property type="term" value="F:dimethylallyltranstransferase activity"/>
    <property type="evidence" value="ECO:0007669"/>
    <property type="project" value="TreeGrafter"/>
</dbReference>
<evidence type="ECO:0000256" key="4">
    <source>
        <dbReference type="ARBA" id="ARBA00006706"/>
    </source>
</evidence>
<dbReference type="FunFam" id="1.10.600.10:FF:000006">
    <property type="entry name" value="Farnesyl pyrophosphate synthase"/>
    <property type="match status" value="1"/>
</dbReference>
<evidence type="ECO:0000256" key="10">
    <source>
        <dbReference type="RuleBase" id="RU004466"/>
    </source>
</evidence>
<dbReference type="GO" id="GO:0046872">
    <property type="term" value="F:metal ion binding"/>
    <property type="evidence" value="ECO:0007669"/>
    <property type="project" value="UniProtKB-KW"/>
</dbReference>
<dbReference type="GO" id="GO:0005737">
    <property type="term" value="C:cytoplasm"/>
    <property type="evidence" value="ECO:0007669"/>
    <property type="project" value="TreeGrafter"/>
</dbReference>
<evidence type="ECO:0000313" key="11">
    <source>
        <dbReference type="EMBL" id="KAJ6443400.1"/>
    </source>
</evidence>
<dbReference type="GO" id="GO:0046165">
    <property type="term" value="P:alcohol biosynthetic process"/>
    <property type="evidence" value="ECO:0007669"/>
    <property type="project" value="UniProtKB-ARBA"/>
</dbReference>
<evidence type="ECO:0000313" key="12">
    <source>
        <dbReference type="Proteomes" id="UP001163105"/>
    </source>
</evidence>
<protein>
    <submittedName>
        <fullName evidence="11">Cytochrome p450 3a21</fullName>
    </submittedName>
</protein>
<keyword evidence="12" id="KW-1185">Reference proteome</keyword>
<dbReference type="SFLD" id="SFLDG01017">
    <property type="entry name" value="Polyprenyl_Transferase_Like"/>
    <property type="match status" value="1"/>
</dbReference>
<dbReference type="CDD" id="cd00685">
    <property type="entry name" value="Trans_IPPS_HT"/>
    <property type="match status" value="1"/>
</dbReference>
<keyword evidence="7" id="KW-0479">Metal-binding</keyword>
<evidence type="ECO:0000256" key="3">
    <source>
        <dbReference type="ARBA" id="ARBA00005035"/>
    </source>
</evidence>
<evidence type="ECO:0000256" key="6">
    <source>
        <dbReference type="ARBA" id="ARBA00022679"/>
    </source>
</evidence>
<dbReference type="InterPro" id="IPR039702">
    <property type="entry name" value="FPS1-like"/>
</dbReference>
<dbReference type="PANTHER" id="PTHR11525:SF0">
    <property type="entry name" value="FARNESYL PYROPHOSPHATE SYNTHASE"/>
    <property type="match status" value="1"/>
</dbReference>
<keyword evidence="9" id="KW-0443">Lipid metabolism</keyword>
<keyword evidence="6 10" id="KW-0808">Transferase</keyword>
<dbReference type="PROSITE" id="PS00444">
    <property type="entry name" value="POLYPRENYL_SYNTHASE_2"/>
    <property type="match status" value="1"/>
</dbReference>
<organism evidence="11 12">
    <name type="scientific">Purpureocillium lavendulum</name>
    <dbReference type="NCBI Taxonomy" id="1247861"/>
    <lineage>
        <taxon>Eukaryota</taxon>
        <taxon>Fungi</taxon>
        <taxon>Dikarya</taxon>
        <taxon>Ascomycota</taxon>
        <taxon>Pezizomycotina</taxon>
        <taxon>Sordariomycetes</taxon>
        <taxon>Hypocreomycetidae</taxon>
        <taxon>Hypocreales</taxon>
        <taxon>Ophiocordycipitaceae</taxon>
        <taxon>Purpureocillium</taxon>
    </lineage>
</organism>
<evidence type="ECO:0000256" key="9">
    <source>
        <dbReference type="ARBA" id="ARBA00023098"/>
    </source>
</evidence>
<dbReference type="AlphaFoldDB" id="A0AB34FZE7"/>
<keyword evidence="8" id="KW-0460">Magnesium</keyword>
<dbReference type="GO" id="GO:0045337">
    <property type="term" value="P:farnesyl diphosphate biosynthetic process"/>
    <property type="evidence" value="ECO:0007669"/>
    <property type="project" value="TreeGrafter"/>
</dbReference>
<dbReference type="Pfam" id="PF00348">
    <property type="entry name" value="polyprenyl_synt"/>
    <property type="match status" value="1"/>
</dbReference>
<comment type="similarity">
    <text evidence="4 10">Belongs to the FPP/GGPP synthase family.</text>
</comment>
<dbReference type="SUPFAM" id="SSF48576">
    <property type="entry name" value="Terpenoid synthases"/>
    <property type="match status" value="1"/>
</dbReference>
<keyword evidence="5" id="KW-0444">Lipid biosynthesis</keyword>
<dbReference type="InterPro" id="IPR000092">
    <property type="entry name" value="Polyprenyl_synt"/>
</dbReference>
<comment type="cofactor">
    <cofactor evidence="1">
        <name>Mg(2+)</name>
        <dbReference type="ChEBI" id="CHEBI:18420"/>
    </cofactor>
</comment>
<comment type="caution">
    <text evidence="11">The sequence shown here is derived from an EMBL/GenBank/DDBJ whole genome shotgun (WGS) entry which is preliminary data.</text>
</comment>
<evidence type="ECO:0000256" key="7">
    <source>
        <dbReference type="ARBA" id="ARBA00022723"/>
    </source>
</evidence>
<gene>
    <name evidence="11" type="primary">FDPS</name>
    <name evidence="11" type="ORF">O9K51_04579</name>
</gene>
<name>A0AB34FZE7_9HYPO</name>
<proteinExistence type="inferred from homology"/>
<reference evidence="11" key="1">
    <citation type="submission" date="2023-01" db="EMBL/GenBank/DDBJ databases">
        <title>The growth and conidiation of Purpureocillium lavendulum are regulated by nitrogen source and histone H3K14 acetylation.</title>
        <authorList>
            <person name="Tang P."/>
            <person name="Han J."/>
            <person name="Zhang C."/>
            <person name="Tang P."/>
            <person name="Qi F."/>
            <person name="Zhang K."/>
            <person name="Liang L."/>
        </authorList>
    </citation>
    <scope>NUCLEOTIDE SEQUENCE</scope>
    <source>
        <strain evidence="11">YMF1.00683</strain>
    </source>
</reference>
<comment type="pathway">
    <text evidence="3">Isoprenoid biosynthesis; farnesyl diphosphate biosynthesis; farnesyl diphosphate from geranyl diphosphate and isopentenyl diphosphate: step 1/1.</text>
</comment>
<dbReference type="EMBL" id="JAQHRD010000003">
    <property type="protein sequence ID" value="KAJ6443400.1"/>
    <property type="molecule type" value="Genomic_DNA"/>
</dbReference>
<evidence type="ECO:0000256" key="5">
    <source>
        <dbReference type="ARBA" id="ARBA00022516"/>
    </source>
</evidence>
<dbReference type="Gene3D" id="1.10.600.10">
    <property type="entry name" value="Farnesyl Diphosphate Synthase"/>
    <property type="match status" value="1"/>
</dbReference>
<dbReference type="PANTHER" id="PTHR11525">
    <property type="entry name" value="FARNESYL-PYROPHOSPHATE SYNTHETASE"/>
    <property type="match status" value="1"/>
</dbReference>
<evidence type="ECO:0000256" key="2">
    <source>
        <dbReference type="ARBA" id="ARBA00004932"/>
    </source>
</evidence>
<evidence type="ECO:0000256" key="8">
    <source>
        <dbReference type="ARBA" id="ARBA00022842"/>
    </source>
</evidence>
<dbReference type="GO" id="GO:0043386">
    <property type="term" value="P:mycotoxin biosynthetic process"/>
    <property type="evidence" value="ECO:0007669"/>
    <property type="project" value="UniProtKB-ARBA"/>
</dbReference>
<dbReference type="Proteomes" id="UP001163105">
    <property type="component" value="Unassembled WGS sequence"/>
</dbReference>
<dbReference type="PROSITE" id="PS00723">
    <property type="entry name" value="POLYPRENYL_SYNTHASE_1"/>
    <property type="match status" value="1"/>
</dbReference>
<evidence type="ECO:0000256" key="1">
    <source>
        <dbReference type="ARBA" id="ARBA00001946"/>
    </source>
</evidence>
<comment type="pathway">
    <text evidence="2">Isoprenoid biosynthesis; geranyl diphosphate biosynthesis; geranyl diphosphate from dimethylallyl diphosphate and isopentenyl diphosphate: step 1/1.</text>
</comment>
<dbReference type="SFLD" id="SFLDS00005">
    <property type="entry name" value="Isoprenoid_Synthase_Type_I"/>
    <property type="match status" value="1"/>
</dbReference>